<evidence type="ECO:0000256" key="2">
    <source>
        <dbReference type="ARBA" id="ARBA00012438"/>
    </source>
</evidence>
<dbReference type="SUPFAM" id="SSF55874">
    <property type="entry name" value="ATPase domain of HSP90 chaperone/DNA topoisomerase II/histidine kinase"/>
    <property type="match status" value="1"/>
</dbReference>
<evidence type="ECO:0000259" key="12">
    <source>
        <dbReference type="Pfam" id="PF07730"/>
    </source>
</evidence>
<dbReference type="AlphaFoldDB" id="W9G9Z3"/>
<gene>
    <name evidence="13" type="ORF">N865_06995</name>
</gene>
<dbReference type="Pfam" id="PF02518">
    <property type="entry name" value="HATPase_c"/>
    <property type="match status" value="1"/>
</dbReference>
<evidence type="ECO:0000256" key="5">
    <source>
        <dbReference type="ARBA" id="ARBA00022741"/>
    </source>
</evidence>
<dbReference type="GO" id="GO:0046983">
    <property type="term" value="F:protein dimerization activity"/>
    <property type="evidence" value="ECO:0007669"/>
    <property type="project" value="InterPro"/>
</dbReference>
<keyword evidence="10" id="KW-1133">Transmembrane helix</keyword>
<dbReference type="Proteomes" id="UP000019489">
    <property type="component" value="Unassembled WGS sequence"/>
</dbReference>
<keyword evidence="14" id="KW-1185">Reference proteome</keyword>
<evidence type="ECO:0000256" key="3">
    <source>
        <dbReference type="ARBA" id="ARBA00022553"/>
    </source>
</evidence>
<feature type="domain" description="Histidine kinase/HSP90-like ATPase" evidence="11">
    <location>
        <begin position="303"/>
        <end position="404"/>
    </location>
</feature>
<evidence type="ECO:0000256" key="7">
    <source>
        <dbReference type="ARBA" id="ARBA00022840"/>
    </source>
</evidence>
<keyword evidence="7" id="KW-0067">ATP-binding</keyword>
<dbReference type="eggNOG" id="COG4585">
    <property type="taxonomic scope" value="Bacteria"/>
</dbReference>
<keyword evidence="5" id="KW-0547">Nucleotide-binding</keyword>
<comment type="catalytic activity">
    <reaction evidence="1">
        <text>ATP + protein L-histidine = ADP + protein N-phospho-L-histidine.</text>
        <dbReference type="EC" id="2.7.13.3"/>
    </reaction>
</comment>
<proteinExistence type="predicted"/>
<evidence type="ECO:0000256" key="8">
    <source>
        <dbReference type="ARBA" id="ARBA00023012"/>
    </source>
</evidence>
<sequence length="408" mass="42856">MSTSAGAAGRAHLARLRGARLLPYAAALVLGLLGLVEAWSDPGFRPMFGSLAVVAAWISIGFLVATTWPAAGAVVVAAFYPLSTVLGAPGPGGTGLIAVLVAVAWAGYAAQPRRSRAALVIVIGLFIAADAVKHGISWDTVFFPAIFVPAWWTGTLVRREQERSRQLTAMAAEIDAQREATAHAAVVEERARIAREVHDSVAHSVSVMTLQIGGLRRQLADVLWDRPVERDVMLGLERLGRQSVEELRAAVGILRDESEDSSVGPASLARAEQLVSDVRAAGLNVSLVVEGELAGLPRGLDVAAYRVVQEALTNVLRHAPAATAIVRVTRGDDELSVLVTDDGRGARPSEGAGSDGPRANRSGRPVGGHGLVGLRERTEMFGGSLAAGPGAHGGFEVAARFPLDRRWS</sequence>
<keyword evidence="3" id="KW-0597">Phosphoprotein</keyword>
<dbReference type="OrthoDB" id="227596at2"/>
<keyword evidence="4" id="KW-0808">Transferase</keyword>
<keyword evidence="8" id="KW-0902">Two-component regulatory system</keyword>
<dbReference type="PANTHER" id="PTHR24421:SF10">
    <property type="entry name" value="NITRATE_NITRITE SENSOR PROTEIN NARQ"/>
    <property type="match status" value="1"/>
</dbReference>
<dbReference type="InterPro" id="IPR011712">
    <property type="entry name" value="Sig_transdc_His_kin_sub3_dim/P"/>
</dbReference>
<evidence type="ECO:0000259" key="11">
    <source>
        <dbReference type="Pfam" id="PF02518"/>
    </source>
</evidence>
<feature type="domain" description="Signal transduction histidine kinase subgroup 3 dimerisation and phosphoacceptor" evidence="12">
    <location>
        <begin position="189"/>
        <end position="257"/>
    </location>
</feature>
<keyword evidence="10" id="KW-0812">Transmembrane</keyword>
<evidence type="ECO:0000256" key="10">
    <source>
        <dbReference type="SAM" id="Phobius"/>
    </source>
</evidence>
<evidence type="ECO:0000313" key="14">
    <source>
        <dbReference type="Proteomes" id="UP000019489"/>
    </source>
</evidence>
<evidence type="ECO:0000256" key="6">
    <source>
        <dbReference type="ARBA" id="ARBA00022777"/>
    </source>
</evidence>
<dbReference type="InterPro" id="IPR003594">
    <property type="entry name" value="HATPase_dom"/>
</dbReference>
<protein>
    <recommendedName>
        <fullName evidence="2">histidine kinase</fullName>
        <ecNumber evidence="2">2.7.13.3</ecNumber>
    </recommendedName>
</protein>
<dbReference type="RefSeq" id="WP_051510342.1">
    <property type="nucleotide sequence ID" value="NZ_AWSA01000014.1"/>
</dbReference>
<dbReference type="GO" id="GO:0016020">
    <property type="term" value="C:membrane"/>
    <property type="evidence" value="ECO:0007669"/>
    <property type="project" value="InterPro"/>
</dbReference>
<dbReference type="Gene3D" id="3.30.565.10">
    <property type="entry name" value="Histidine kinase-like ATPase, C-terminal domain"/>
    <property type="match status" value="1"/>
</dbReference>
<organism evidence="13 14">
    <name type="scientific">Intrasporangium oryzae NRRL B-24470</name>
    <dbReference type="NCBI Taxonomy" id="1386089"/>
    <lineage>
        <taxon>Bacteria</taxon>
        <taxon>Bacillati</taxon>
        <taxon>Actinomycetota</taxon>
        <taxon>Actinomycetes</taxon>
        <taxon>Micrococcales</taxon>
        <taxon>Intrasporangiaceae</taxon>
        <taxon>Intrasporangium</taxon>
    </lineage>
</organism>
<feature type="region of interest" description="Disordered" evidence="9">
    <location>
        <begin position="340"/>
        <end position="370"/>
    </location>
</feature>
<dbReference type="GO" id="GO:0000155">
    <property type="term" value="F:phosphorelay sensor kinase activity"/>
    <property type="evidence" value="ECO:0007669"/>
    <property type="project" value="InterPro"/>
</dbReference>
<dbReference type="EMBL" id="AWSA01000014">
    <property type="protein sequence ID" value="EWT02037.1"/>
    <property type="molecule type" value="Genomic_DNA"/>
</dbReference>
<dbReference type="PATRIC" id="fig|1386089.3.peg.1632"/>
<dbReference type="GO" id="GO:0005524">
    <property type="term" value="F:ATP binding"/>
    <property type="evidence" value="ECO:0007669"/>
    <property type="project" value="UniProtKB-KW"/>
</dbReference>
<dbReference type="InterPro" id="IPR036890">
    <property type="entry name" value="HATPase_C_sf"/>
</dbReference>
<dbReference type="Gene3D" id="1.20.5.1930">
    <property type="match status" value="1"/>
</dbReference>
<evidence type="ECO:0000256" key="4">
    <source>
        <dbReference type="ARBA" id="ARBA00022679"/>
    </source>
</evidence>
<comment type="caution">
    <text evidence="13">The sequence shown here is derived from an EMBL/GenBank/DDBJ whole genome shotgun (WGS) entry which is preliminary data.</text>
</comment>
<dbReference type="STRING" id="1386089.N865_06995"/>
<keyword evidence="10" id="KW-0472">Membrane</keyword>
<evidence type="ECO:0000256" key="9">
    <source>
        <dbReference type="SAM" id="MobiDB-lite"/>
    </source>
</evidence>
<feature type="transmembrane region" description="Helical" evidence="10">
    <location>
        <begin position="92"/>
        <end position="110"/>
    </location>
</feature>
<name>W9G9Z3_9MICO</name>
<dbReference type="CDD" id="cd16917">
    <property type="entry name" value="HATPase_UhpB-NarQ-NarX-like"/>
    <property type="match status" value="1"/>
</dbReference>
<feature type="transmembrane region" description="Helical" evidence="10">
    <location>
        <begin position="21"/>
        <end position="39"/>
    </location>
</feature>
<dbReference type="Pfam" id="PF07730">
    <property type="entry name" value="HisKA_3"/>
    <property type="match status" value="1"/>
</dbReference>
<dbReference type="PANTHER" id="PTHR24421">
    <property type="entry name" value="NITRATE/NITRITE SENSOR PROTEIN NARX-RELATED"/>
    <property type="match status" value="1"/>
</dbReference>
<dbReference type="InterPro" id="IPR050482">
    <property type="entry name" value="Sensor_HK_TwoCompSys"/>
</dbReference>
<dbReference type="EC" id="2.7.13.3" evidence="2"/>
<evidence type="ECO:0000256" key="1">
    <source>
        <dbReference type="ARBA" id="ARBA00000085"/>
    </source>
</evidence>
<feature type="transmembrane region" description="Helical" evidence="10">
    <location>
        <begin position="51"/>
        <end position="80"/>
    </location>
</feature>
<keyword evidence="6 13" id="KW-0418">Kinase</keyword>
<reference evidence="13 14" key="1">
    <citation type="submission" date="2013-08" db="EMBL/GenBank/DDBJ databases">
        <title>Intrasporangium oryzae NRRL B-24470.</title>
        <authorList>
            <person name="Liu H."/>
            <person name="Wang G."/>
        </authorList>
    </citation>
    <scope>NUCLEOTIDE SEQUENCE [LARGE SCALE GENOMIC DNA]</scope>
    <source>
        <strain evidence="13 14">NRRL B-24470</strain>
    </source>
</reference>
<accession>W9G9Z3</accession>
<evidence type="ECO:0000313" key="13">
    <source>
        <dbReference type="EMBL" id="EWT02037.1"/>
    </source>
</evidence>